<evidence type="ECO:0000313" key="4">
    <source>
        <dbReference type="Proteomes" id="UP000002372"/>
    </source>
</evidence>
<keyword evidence="5" id="KW-1185">Reference proteome</keyword>
<dbReference type="SUPFAM" id="SSF52833">
    <property type="entry name" value="Thioredoxin-like"/>
    <property type="match status" value="1"/>
</dbReference>
<dbReference type="InterPro" id="IPR036282">
    <property type="entry name" value="Glutathione-S-Trfase_C_sf"/>
</dbReference>
<accession>D6CLU8</accession>
<dbReference type="CDD" id="cd03043">
    <property type="entry name" value="GST_N_1"/>
    <property type="match status" value="1"/>
</dbReference>
<dbReference type="SUPFAM" id="SSF54909">
    <property type="entry name" value="Dimeric alpha+beta barrel"/>
    <property type="match status" value="1"/>
</dbReference>
<evidence type="ECO:0000313" key="2">
    <source>
        <dbReference type="EMBL" id="CAZ89526.1"/>
    </source>
</evidence>
<dbReference type="AlphaFoldDB" id="D6CLU8"/>
<dbReference type="SUPFAM" id="SSF47616">
    <property type="entry name" value="GST C-terminal domain-like"/>
    <property type="match status" value="1"/>
</dbReference>
<dbReference type="Pfam" id="PF13410">
    <property type="entry name" value="GST_C_2"/>
    <property type="match status" value="1"/>
</dbReference>
<dbReference type="Gene3D" id="1.20.1050.10">
    <property type="match status" value="1"/>
</dbReference>
<dbReference type="HOGENOM" id="CLU_811179_0_0_4"/>
<keyword evidence="2" id="KW-0808">Transferase</keyword>
<dbReference type="GO" id="GO:0004364">
    <property type="term" value="F:glutathione transferase activity"/>
    <property type="evidence" value="ECO:0007669"/>
    <property type="project" value="UniProtKB-EC"/>
</dbReference>
<dbReference type="CDD" id="cd03194">
    <property type="entry name" value="GST_C_3"/>
    <property type="match status" value="1"/>
</dbReference>
<dbReference type="Gene3D" id="3.40.30.10">
    <property type="entry name" value="Glutaredoxin"/>
    <property type="match status" value="1"/>
</dbReference>
<reference evidence="3 5" key="4">
    <citation type="submission" date="2015-03" db="EMBL/GenBank/DDBJ databases">
        <authorList>
            <person name="Regsiter A."/>
            <person name="william w."/>
        </authorList>
    </citation>
    <scope>NUCLEOTIDE SEQUENCE [LARGE SCALE GENOMIC DNA]</scope>
    <source>
        <strain evidence="3 5">CB1</strain>
    </source>
</reference>
<dbReference type="InterPro" id="IPR004045">
    <property type="entry name" value="Glutathione_S-Trfase_N"/>
</dbReference>
<dbReference type="SFLD" id="SFLDS00019">
    <property type="entry name" value="Glutathione_Transferase_(cytos"/>
    <property type="match status" value="1"/>
</dbReference>
<feature type="domain" description="GST N-terminal" evidence="1">
    <location>
        <begin position="2"/>
        <end position="82"/>
    </location>
</feature>
<organism evidence="2 4">
    <name type="scientific">Thiomonas arsenitoxydans (strain DSM 22701 / CIP 110005 / 3As)</name>
    <dbReference type="NCBI Taxonomy" id="426114"/>
    <lineage>
        <taxon>Bacteria</taxon>
        <taxon>Pseudomonadati</taxon>
        <taxon>Pseudomonadota</taxon>
        <taxon>Betaproteobacteria</taxon>
        <taxon>Burkholderiales</taxon>
        <taxon>Thiomonas</taxon>
    </lineage>
</organism>
<dbReference type="PROSITE" id="PS50404">
    <property type="entry name" value="GST_NTER"/>
    <property type="match status" value="1"/>
</dbReference>
<evidence type="ECO:0000313" key="5">
    <source>
        <dbReference type="Proteomes" id="UP000078599"/>
    </source>
</evidence>
<reference evidence="4" key="2">
    <citation type="journal article" date="2010" name="PLoS Genet.">
        <title>Structure, function, and evolution of the Thiomonas spp. genome.</title>
        <authorList>
            <person name="Arsene-Ploetze F."/>
            <person name="Koechler S."/>
            <person name="Marchal M."/>
            <person name="Coppee J.Y."/>
            <person name="Chandler M."/>
            <person name="Bonnefoy V."/>
            <person name="Brochier-Armanet C."/>
            <person name="Barakat M."/>
            <person name="Barbe V."/>
            <person name="Battaglia-Brunet F."/>
            <person name="Bruneel O."/>
            <person name="Bryan C.G."/>
            <person name="Cleiss-Arnold J."/>
            <person name="Cruveiller S."/>
            <person name="Erhardt M."/>
            <person name="Heinrich-Salmeron A."/>
            <person name="Hommais F."/>
            <person name="Joulian C."/>
            <person name="Krin E."/>
            <person name="Lieutaud A."/>
            <person name="Lievremont D."/>
            <person name="Michel C."/>
            <person name="Muller D."/>
            <person name="Ortet P."/>
            <person name="Proux C."/>
            <person name="Siguier P."/>
            <person name="Roche D."/>
            <person name="Rouy Z."/>
            <person name="Salvignol G."/>
            <person name="Slyemi D."/>
            <person name="Talla E."/>
            <person name="Weiss S."/>
            <person name="Weissenbach J."/>
            <person name="Medigue C."/>
            <person name="Bertin P.N."/>
        </authorList>
    </citation>
    <scope>NUCLEOTIDE SEQUENCE [LARGE SCALE GENOMIC DNA]</scope>
    <source>
        <strain evidence="4">DSM 22701 / CIP 110005 / 3As</strain>
    </source>
</reference>
<dbReference type="PANTHER" id="PTHR37811">
    <property type="entry name" value="BLL5343 PROTEIN"/>
    <property type="match status" value="1"/>
</dbReference>
<dbReference type="PANTHER" id="PTHR37811:SF2">
    <property type="entry name" value="ABM DOMAIN-CONTAINING PROTEIN"/>
    <property type="match status" value="1"/>
</dbReference>
<evidence type="ECO:0000259" key="1">
    <source>
        <dbReference type="PROSITE" id="PS50404"/>
    </source>
</evidence>
<reference key="1">
    <citation type="submission" date="2009-07" db="EMBL/GenBank/DDBJ databases">
        <authorList>
            <person name="Genoscope - CEA"/>
        </authorList>
    </citation>
    <scope>NUCLEOTIDE SEQUENCE</scope>
    <source>
        <strain>3As</strain>
    </source>
</reference>
<dbReference type="Pfam" id="PF13409">
    <property type="entry name" value="GST_N_2"/>
    <property type="match status" value="1"/>
</dbReference>
<dbReference type="EMBL" id="FP475956">
    <property type="protein sequence ID" value="CAZ89526.1"/>
    <property type="molecule type" value="Genomic_DNA"/>
</dbReference>
<dbReference type="eggNOG" id="COG2329">
    <property type="taxonomic scope" value="Bacteria"/>
</dbReference>
<dbReference type="Gene3D" id="3.30.70.100">
    <property type="match status" value="1"/>
</dbReference>
<dbReference type="EMBL" id="CTRI01000027">
    <property type="protein sequence ID" value="CQR36151.1"/>
    <property type="molecule type" value="Genomic_DNA"/>
</dbReference>
<dbReference type="InterPro" id="IPR036249">
    <property type="entry name" value="Thioredoxin-like_sf"/>
</dbReference>
<dbReference type="eggNOG" id="COG0625">
    <property type="taxonomic scope" value="Bacteria"/>
</dbReference>
<reference evidence="2" key="3">
    <citation type="submission" date="2010-07" db="EMBL/GenBank/DDBJ databases">
        <authorList>
            <person name="Genoscope - CEA"/>
        </authorList>
    </citation>
    <scope>NUCLEOTIDE SEQUENCE</scope>
    <source>
        <strain evidence="2">3As</strain>
    </source>
</reference>
<gene>
    <name evidence="2" type="ordered locus">THI_2919</name>
    <name evidence="3" type="ORF">THICB1_50370</name>
</gene>
<name>D6CLU8_THIA3</name>
<protein>
    <submittedName>
        <fullName evidence="2">Glutathione S-transferase with Thioredoxin domain</fullName>
        <ecNumber evidence="2">2.5.1.18</ecNumber>
    </submittedName>
</protein>
<dbReference type="Proteomes" id="UP000078599">
    <property type="component" value="Unassembled WGS sequence"/>
</dbReference>
<evidence type="ECO:0000313" key="3">
    <source>
        <dbReference type="EMBL" id="CQR36151.1"/>
    </source>
</evidence>
<dbReference type="KEGG" id="thi:THI_2919"/>
<dbReference type="Proteomes" id="UP000002372">
    <property type="component" value="Chromosome"/>
</dbReference>
<proteinExistence type="predicted"/>
<sequence>MFILHIGNKNYSSWSMRPWVAMTAFGIPFEERPHWLDTPEFAAQLSPLSPVAKVPVLEDGDLRIWDSLAIGEYLAERFPELALWPRDVAERALARCLCASMHSGFGALREHMVMNIEADLPGRGWNPAVQRDIDQILRMWQGALQTSGGPFLFGAFGLVDAFYAPVCMRFVTYRPTLPDWAWRYVQTVAALPAVAKWMTQARAEGVFLPADETYRAQGALASESHAASPIACFDAQVPYFAVIFSSLRSADDAGYEAMSRRMAELAPQQAGYLGIESVRRADGFGITVSYWSSLDAVARWKQQVEHLGAQDLGKAKWYVDYAVRVARVERSYAKVKVDRAVV</sequence>
<dbReference type="EC" id="2.5.1.18" evidence="2"/>
<dbReference type="InterPro" id="IPR040079">
    <property type="entry name" value="Glutathione_S-Trfase"/>
</dbReference>
<dbReference type="InterPro" id="IPR052936">
    <property type="entry name" value="Jasmonate_Hydroxylase-like"/>
</dbReference>
<dbReference type="InterPro" id="IPR011008">
    <property type="entry name" value="Dimeric_a/b-barrel"/>
</dbReference>